<evidence type="ECO:0000256" key="2">
    <source>
        <dbReference type="ARBA" id="ARBA00022448"/>
    </source>
</evidence>
<evidence type="ECO:0000259" key="16">
    <source>
        <dbReference type="Pfam" id="PF00520"/>
    </source>
</evidence>
<evidence type="ECO:0000256" key="15">
    <source>
        <dbReference type="SAM" id="Phobius"/>
    </source>
</evidence>
<sequence>MGVPLSKLCSATSVPAVGSVLDRVISQPSSEDHTVLYKLADYKKGGLLLETYTKGGVLAAERLIREEFSAYMYAGGRGRVINRAEYLRWKFRDQEQVVLPIEASLSPHDPLAKWEDHTACWQMSYRGALGESLLHVLIICDTKIHTRLARTLVKCFPKLSLDVVEGEEYLGASSLHLAIAYSNNELVQDLVEAGADVSQKAIGSFFLPRDQQKIPPARQTNYEGLAYLGEYPLAWAACCANEAVYNLLLDSGADPDAQDSFGNMILHMVVVCDKLDMFGYALRHPKVPASNGRLNKSGFTPLTLACQLGRASVFREMLELSSREFWRYSNITCSAYPLNALDTLLPDGRTNWNSALFIILNGTKQEHLNMLDGGIIQRLLEEKWKTFARTKFLKRLLILMLHLILLSISVYLRHSSLEADVDPNWGLEVNDARSGIRLACELGTIISTLCYIILQQGDEIKNQGVIAYFKQLIHEPAKFIFLASNILLLACIPSRISQRTTLEEAILIFVLPGSWFLMMFFAGAVKLTGPFVTMIYSMITGDMFTFGIIYCIVLFGFSQSFYFLYKGFPNVQSTLYSSYPSTWMALFQITLGDYSYTDLGLTMYPNLSKTVFTVFMVFVPILLLNMLIAMMGNTYAHVIEQSEKEWVKQWAKIVVSLERSVSQEDAHRYLQEYSIGLGPSDDPRYEQRGVMVIKSKAKTRAKQRKGALSNWKRVGKVTIAELRRRGISGEELRRLMWGRVSISTPTKAPLKCVPPPELVTSETPGTGVGPALSSALNVMAYTQDLDLTNTGSEVQKQMTPDLLVNGKTPVTSQNIATNNKVPVVNLPNKTELDVKSTGNDQSVTNALTKNMDVLGINMATQDFVRNQTIKNPDKPNEKVFKDYLREIIKAEQLGLDNIEIKALAEKAANLNDVPEIDINISTAAKSARRVVAGAVSGLFGVTAETPRDAGWRRERQEHTDSDPVPECVILGRAARARRARSASRRAPPPPPHLYVPARSIIFFSYKFESIQTFRMNNVGFQSFLCIQANKSNILCKKGTSVPRTLPSFALSQHRPKWCSNFNQSMYFVASESSAVESDTPLEDQASSGNSSTIRGRQDETLRAVRPLCIQHALTPPAAQNEHIVFIKESGNGVEVDGPAPVRKVKVTTKTRPKTAKARRNRVSPILEAGSPLEPWATASLSRLSHLIRSSSSSVSYNTNSSSESSPRKY</sequence>
<dbReference type="OrthoDB" id="533508at2759"/>
<reference evidence="17" key="1">
    <citation type="submission" date="2021-09" db="EMBL/GenBank/DDBJ databases">
        <authorList>
            <person name="Martin H S."/>
        </authorList>
    </citation>
    <scope>NUCLEOTIDE SEQUENCE</scope>
</reference>
<evidence type="ECO:0000256" key="10">
    <source>
        <dbReference type="ARBA" id="ARBA00023065"/>
    </source>
</evidence>
<dbReference type="InterPro" id="IPR005821">
    <property type="entry name" value="Ion_trans_dom"/>
</dbReference>
<feature type="repeat" description="ANK" evidence="13">
    <location>
        <begin position="170"/>
        <end position="202"/>
    </location>
</feature>
<dbReference type="GO" id="GO:0098703">
    <property type="term" value="P:calcium ion import across plasma membrane"/>
    <property type="evidence" value="ECO:0007669"/>
    <property type="project" value="TreeGrafter"/>
</dbReference>
<feature type="region of interest" description="Disordered" evidence="14">
    <location>
        <begin position="1077"/>
        <end position="1097"/>
    </location>
</feature>
<protein>
    <submittedName>
        <fullName evidence="17">(African queen) hypothetical protein</fullName>
    </submittedName>
</protein>
<evidence type="ECO:0000256" key="1">
    <source>
        <dbReference type="ARBA" id="ARBA00004651"/>
    </source>
</evidence>
<keyword evidence="13" id="KW-0040">ANK repeat</keyword>
<dbReference type="Pfam" id="PF00023">
    <property type="entry name" value="Ank"/>
    <property type="match status" value="1"/>
</dbReference>
<feature type="transmembrane region" description="Helical" evidence="15">
    <location>
        <begin position="396"/>
        <end position="414"/>
    </location>
</feature>
<feature type="repeat" description="ANK" evidence="13">
    <location>
        <begin position="228"/>
        <end position="260"/>
    </location>
</feature>
<feature type="transmembrane region" description="Helical" evidence="15">
    <location>
        <begin position="479"/>
        <end position="496"/>
    </location>
</feature>
<dbReference type="PANTHER" id="PTHR10582:SF2">
    <property type="entry name" value="INACTIVE"/>
    <property type="match status" value="1"/>
</dbReference>
<feature type="region of interest" description="Disordered" evidence="14">
    <location>
        <begin position="1188"/>
        <end position="1209"/>
    </location>
</feature>
<evidence type="ECO:0000313" key="17">
    <source>
        <dbReference type="EMBL" id="CAG9570761.1"/>
    </source>
</evidence>
<comment type="subcellular location">
    <subcellularLocation>
        <location evidence="1">Cell membrane</location>
        <topology evidence="1">Multi-pass membrane protein</topology>
    </subcellularLocation>
</comment>
<evidence type="ECO:0000256" key="8">
    <source>
        <dbReference type="ARBA" id="ARBA00022837"/>
    </source>
</evidence>
<keyword evidence="6 15" id="KW-0812">Transmembrane</keyword>
<proteinExistence type="predicted"/>
<keyword evidence="4" id="KW-0109">Calcium transport</keyword>
<gene>
    <name evidence="17" type="ORF">DCHRY22_LOCUS9436</name>
</gene>
<dbReference type="SUPFAM" id="SSF48403">
    <property type="entry name" value="Ankyrin repeat"/>
    <property type="match status" value="1"/>
</dbReference>
<keyword evidence="18" id="KW-1185">Reference proteome</keyword>
<dbReference type="Gene3D" id="1.10.287.70">
    <property type="match status" value="1"/>
</dbReference>
<dbReference type="PROSITE" id="PS50088">
    <property type="entry name" value="ANK_REPEAT"/>
    <property type="match status" value="2"/>
</dbReference>
<dbReference type="SMART" id="SM00248">
    <property type="entry name" value="ANK"/>
    <property type="match status" value="5"/>
</dbReference>
<feature type="transmembrane region" description="Helical" evidence="15">
    <location>
        <begin position="543"/>
        <end position="565"/>
    </location>
</feature>
<dbReference type="Gene3D" id="1.25.40.20">
    <property type="entry name" value="Ankyrin repeat-containing domain"/>
    <property type="match status" value="1"/>
</dbReference>
<dbReference type="PROSITE" id="PS50297">
    <property type="entry name" value="ANK_REP_REGION"/>
    <property type="match status" value="1"/>
</dbReference>
<dbReference type="GO" id="GO:0034703">
    <property type="term" value="C:cation channel complex"/>
    <property type="evidence" value="ECO:0007669"/>
    <property type="project" value="UniProtKB-ARBA"/>
</dbReference>
<evidence type="ECO:0000313" key="18">
    <source>
        <dbReference type="Proteomes" id="UP000789524"/>
    </source>
</evidence>
<dbReference type="Pfam" id="PF00520">
    <property type="entry name" value="Ion_trans"/>
    <property type="match status" value="1"/>
</dbReference>
<keyword evidence="10" id="KW-0406">Ion transport</keyword>
<accession>A0A8J2QYB6</accession>
<dbReference type="GO" id="GO:0005262">
    <property type="term" value="F:calcium channel activity"/>
    <property type="evidence" value="ECO:0007669"/>
    <property type="project" value="UniProtKB-KW"/>
</dbReference>
<dbReference type="FunFam" id="1.10.287.70:FF:000132">
    <property type="entry name" value="OSMotic avoidance abnormal family member"/>
    <property type="match status" value="1"/>
</dbReference>
<keyword evidence="11 15" id="KW-0472">Membrane</keyword>
<evidence type="ECO:0000256" key="3">
    <source>
        <dbReference type="ARBA" id="ARBA00022475"/>
    </source>
</evidence>
<evidence type="ECO:0000256" key="13">
    <source>
        <dbReference type="PROSITE-ProRule" id="PRU00023"/>
    </source>
</evidence>
<dbReference type="GO" id="GO:0005886">
    <property type="term" value="C:plasma membrane"/>
    <property type="evidence" value="ECO:0007669"/>
    <property type="project" value="UniProtKB-SubCell"/>
</dbReference>
<keyword evidence="12" id="KW-0407">Ion channel</keyword>
<keyword evidence="3" id="KW-1003">Cell membrane</keyword>
<feature type="transmembrane region" description="Helical" evidence="15">
    <location>
        <begin position="434"/>
        <end position="454"/>
    </location>
</feature>
<evidence type="ECO:0000256" key="6">
    <source>
        <dbReference type="ARBA" id="ARBA00022692"/>
    </source>
</evidence>
<evidence type="ECO:0000256" key="11">
    <source>
        <dbReference type="ARBA" id="ARBA00023136"/>
    </source>
</evidence>
<evidence type="ECO:0000256" key="5">
    <source>
        <dbReference type="ARBA" id="ARBA00022673"/>
    </source>
</evidence>
<keyword evidence="9 15" id="KW-1133">Transmembrane helix</keyword>
<evidence type="ECO:0000256" key="9">
    <source>
        <dbReference type="ARBA" id="ARBA00022989"/>
    </source>
</evidence>
<evidence type="ECO:0000256" key="4">
    <source>
        <dbReference type="ARBA" id="ARBA00022568"/>
    </source>
</evidence>
<feature type="domain" description="Ion transport" evidence="16">
    <location>
        <begin position="503"/>
        <end position="642"/>
    </location>
</feature>
<keyword evidence="7" id="KW-0677">Repeat</keyword>
<evidence type="ECO:0000256" key="14">
    <source>
        <dbReference type="SAM" id="MobiDB-lite"/>
    </source>
</evidence>
<dbReference type="EMBL" id="CAKASE010000066">
    <property type="protein sequence ID" value="CAG9570761.1"/>
    <property type="molecule type" value="Genomic_DNA"/>
</dbReference>
<name>A0A8J2QYB6_9NEOP</name>
<evidence type="ECO:0000256" key="7">
    <source>
        <dbReference type="ARBA" id="ARBA00022737"/>
    </source>
</evidence>
<keyword evidence="5" id="KW-0107">Calcium channel</keyword>
<feature type="transmembrane region" description="Helical" evidence="15">
    <location>
        <begin position="516"/>
        <end position="536"/>
    </location>
</feature>
<comment type="caution">
    <text evidence="17">The sequence shown here is derived from an EMBL/GenBank/DDBJ whole genome shotgun (WGS) entry which is preliminary data.</text>
</comment>
<dbReference type="FunFam" id="1.25.40.20:FF:000185">
    <property type="entry name" value="OSMotic avoidance abnormal family member"/>
    <property type="match status" value="1"/>
</dbReference>
<dbReference type="InterPro" id="IPR036770">
    <property type="entry name" value="Ankyrin_rpt-contain_sf"/>
</dbReference>
<dbReference type="Pfam" id="PF12796">
    <property type="entry name" value="Ank_2"/>
    <property type="match status" value="1"/>
</dbReference>
<feature type="transmembrane region" description="Helical" evidence="15">
    <location>
        <begin position="611"/>
        <end position="632"/>
    </location>
</feature>
<keyword evidence="2" id="KW-0813">Transport</keyword>
<dbReference type="InterPro" id="IPR024862">
    <property type="entry name" value="TRPV"/>
</dbReference>
<dbReference type="PANTHER" id="PTHR10582">
    <property type="entry name" value="TRANSIENT RECEPTOR POTENTIAL ION CHANNEL PROTEIN"/>
    <property type="match status" value="1"/>
</dbReference>
<evidence type="ECO:0000256" key="12">
    <source>
        <dbReference type="ARBA" id="ARBA00023303"/>
    </source>
</evidence>
<feature type="compositionally biased region" description="Polar residues" evidence="14">
    <location>
        <begin position="1084"/>
        <end position="1094"/>
    </location>
</feature>
<dbReference type="Proteomes" id="UP000789524">
    <property type="component" value="Unassembled WGS sequence"/>
</dbReference>
<dbReference type="InterPro" id="IPR002110">
    <property type="entry name" value="Ankyrin_rpt"/>
</dbReference>
<organism evidence="17 18">
    <name type="scientific">Danaus chrysippus</name>
    <name type="common">African queen</name>
    <dbReference type="NCBI Taxonomy" id="151541"/>
    <lineage>
        <taxon>Eukaryota</taxon>
        <taxon>Metazoa</taxon>
        <taxon>Ecdysozoa</taxon>
        <taxon>Arthropoda</taxon>
        <taxon>Hexapoda</taxon>
        <taxon>Insecta</taxon>
        <taxon>Pterygota</taxon>
        <taxon>Neoptera</taxon>
        <taxon>Endopterygota</taxon>
        <taxon>Lepidoptera</taxon>
        <taxon>Glossata</taxon>
        <taxon>Ditrysia</taxon>
        <taxon>Papilionoidea</taxon>
        <taxon>Nymphalidae</taxon>
        <taxon>Danainae</taxon>
        <taxon>Danaini</taxon>
        <taxon>Danaina</taxon>
        <taxon>Danaus</taxon>
        <taxon>Anosia</taxon>
    </lineage>
</organism>
<dbReference type="AlphaFoldDB" id="A0A8J2QYB6"/>
<keyword evidence="8" id="KW-0106">Calcium</keyword>